<evidence type="ECO:0000256" key="1">
    <source>
        <dbReference type="SAM" id="Phobius"/>
    </source>
</evidence>
<dbReference type="Proteomes" id="UP001168613">
    <property type="component" value="Unassembled WGS sequence"/>
</dbReference>
<sequence length="177" mass="20245">MPPSHTPSLDQPVNSTQNTHLSAYQRSVKERLFHAVLFEILGIAFATPLAMWLTGKSAGSMAALSAVISGMATLWNMIFNWVFDRLQQRMGFERTMMVRLIHACSFELGLIVLVVPVVAWWINSSLWQALILDIGLVLFFLPYTFIYNLIYDKVRTLIVARRRYTTKQRARAEHAND</sequence>
<dbReference type="InterPro" id="IPR007896">
    <property type="entry name" value="BTP_bacteria"/>
</dbReference>
<dbReference type="EMBL" id="JAJHNU010000001">
    <property type="protein sequence ID" value="MDN4121055.1"/>
    <property type="molecule type" value="Genomic_DNA"/>
</dbReference>
<keyword evidence="1" id="KW-1133">Transmembrane helix</keyword>
<feature type="transmembrane region" description="Helical" evidence="1">
    <location>
        <begin position="59"/>
        <end position="79"/>
    </location>
</feature>
<dbReference type="NCBIfam" id="NF033664">
    <property type="entry name" value="PACE_transport"/>
    <property type="match status" value="1"/>
</dbReference>
<feature type="transmembrane region" description="Helical" evidence="1">
    <location>
        <begin position="32"/>
        <end position="53"/>
    </location>
</feature>
<evidence type="ECO:0000313" key="3">
    <source>
        <dbReference type="EMBL" id="MDN4121055.1"/>
    </source>
</evidence>
<comment type="caution">
    <text evidence="3">The sequence shown here is derived from an EMBL/GenBank/DDBJ whole genome shotgun (WGS) entry which is preliminary data.</text>
</comment>
<protein>
    <submittedName>
        <fullName evidence="3">Multidrug/biocide efflux PACE transporter</fullName>
    </submittedName>
</protein>
<proteinExistence type="predicted"/>
<name>A0ABT8EIV3_9BURK</name>
<feature type="transmembrane region" description="Helical" evidence="1">
    <location>
        <begin position="128"/>
        <end position="151"/>
    </location>
</feature>
<organism evidence="3 4">
    <name type="scientific">Alcaligenes endophyticus</name>
    <dbReference type="NCBI Taxonomy" id="1929088"/>
    <lineage>
        <taxon>Bacteria</taxon>
        <taxon>Pseudomonadati</taxon>
        <taxon>Pseudomonadota</taxon>
        <taxon>Betaproteobacteria</taxon>
        <taxon>Burkholderiales</taxon>
        <taxon>Alcaligenaceae</taxon>
        <taxon>Alcaligenes</taxon>
    </lineage>
</organism>
<feature type="transmembrane region" description="Helical" evidence="1">
    <location>
        <begin position="100"/>
        <end position="122"/>
    </location>
</feature>
<accession>A0ABT8EIV3</accession>
<dbReference type="Pfam" id="PF05232">
    <property type="entry name" value="BTP"/>
    <property type="match status" value="2"/>
</dbReference>
<keyword evidence="1" id="KW-0812">Transmembrane</keyword>
<keyword evidence="4" id="KW-1185">Reference proteome</keyword>
<keyword evidence="1" id="KW-0472">Membrane</keyword>
<dbReference type="NCBIfam" id="NF033665">
    <property type="entry name" value="PACE_efflu_PCE"/>
    <property type="match status" value="1"/>
</dbReference>
<dbReference type="RefSeq" id="WP_266124953.1">
    <property type="nucleotide sequence ID" value="NZ_JAJHNU010000001.1"/>
</dbReference>
<feature type="domain" description="Chlorhexidine efflux transporter" evidence="2">
    <location>
        <begin position="94"/>
        <end position="155"/>
    </location>
</feature>
<dbReference type="InterPro" id="IPR058208">
    <property type="entry name" value="PACE"/>
</dbReference>
<evidence type="ECO:0000313" key="4">
    <source>
        <dbReference type="Proteomes" id="UP001168613"/>
    </source>
</evidence>
<gene>
    <name evidence="3" type="ORF">LMS43_07120</name>
</gene>
<evidence type="ECO:0000259" key="2">
    <source>
        <dbReference type="Pfam" id="PF05232"/>
    </source>
</evidence>
<reference evidence="3" key="1">
    <citation type="submission" date="2021-11" db="EMBL/GenBank/DDBJ databases">
        <title>Draft genome sequence of Alcaligenes endophyticus type strain CCUG 75668T.</title>
        <authorList>
            <person name="Salva-Serra F."/>
            <person name="Duran R.E."/>
            <person name="Seeger M."/>
            <person name="Moore E.R.B."/>
            <person name="Jaen-Luchoro D."/>
        </authorList>
    </citation>
    <scope>NUCLEOTIDE SEQUENCE</scope>
    <source>
        <strain evidence="3">CCUG 75668</strain>
    </source>
</reference>
<feature type="domain" description="Chlorhexidine efflux transporter" evidence="2">
    <location>
        <begin position="26"/>
        <end position="89"/>
    </location>
</feature>